<evidence type="ECO:0000313" key="2">
    <source>
        <dbReference type="EMBL" id="MDX8150630.1"/>
    </source>
</evidence>
<proteinExistence type="predicted"/>
<dbReference type="InterPro" id="IPR011042">
    <property type="entry name" value="6-blade_b-propeller_TolB-like"/>
</dbReference>
<comment type="caution">
    <text evidence="2">The sequence shown here is derived from an EMBL/GenBank/DDBJ whole genome shotgun (WGS) entry which is preliminary data.</text>
</comment>
<keyword evidence="1" id="KW-0732">Signal</keyword>
<evidence type="ECO:0000256" key="1">
    <source>
        <dbReference type="SAM" id="SignalP"/>
    </source>
</evidence>
<name>A0ABU4VGS6_9ACTN</name>
<sequence>MLGRSALPQVDGARRLRVAAALAAGALVPLAAAATAPAAVVIQRGADNAIAVLGDDPTNPTVVGTGRCPVLTPDGGTVLFHSVADDALFAVPVTGGEPRLLAPGAVATSSCSRQAVVSADGSTVAAQTKNRKIMLVKLADGALTRLRATTVSQLAVVPGGGSVVIDRNAKGGGIDLYSVRNRAKLDRRRLTSDRVSFSPTWAGGRIVYSRIQGGRSTLRSLNTKNRRSKLLVRRPKGWLVSAIGIGPNGGTVLATTQKFRERKSGLQTTGPVRIGAVSSRGKVTWRLLSPDEQLLSGVDGGAAALTVTPSGELIRVGLADGSRTVLTTGIVSAYGS</sequence>
<feature type="chain" id="PRO_5046983882" description="WD40 repeat domain-containing protein" evidence="1">
    <location>
        <begin position="34"/>
        <end position="336"/>
    </location>
</feature>
<dbReference type="Proteomes" id="UP001277761">
    <property type="component" value="Unassembled WGS sequence"/>
</dbReference>
<dbReference type="SUPFAM" id="SSF69304">
    <property type="entry name" value="Tricorn protease N-terminal domain"/>
    <property type="match status" value="1"/>
</dbReference>
<protein>
    <recommendedName>
        <fullName evidence="4">WD40 repeat domain-containing protein</fullName>
    </recommendedName>
</protein>
<evidence type="ECO:0008006" key="4">
    <source>
        <dbReference type="Google" id="ProtNLM"/>
    </source>
</evidence>
<dbReference type="Gene3D" id="2.120.10.30">
    <property type="entry name" value="TolB, C-terminal domain"/>
    <property type="match status" value="1"/>
</dbReference>
<keyword evidence="3" id="KW-1185">Reference proteome</keyword>
<dbReference type="RefSeq" id="WP_319952775.1">
    <property type="nucleotide sequence ID" value="NZ_JAXAVX010000001.1"/>
</dbReference>
<organism evidence="2 3">
    <name type="scientific">Patulibacter brassicae</name>
    <dbReference type="NCBI Taxonomy" id="1705717"/>
    <lineage>
        <taxon>Bacteria</taxon>
        <taxon>Bacillati</taxon>
        <taxon>Actinomycetota</taxon>
        <taxon>Thermoleophilia</taxon>
        <taxon>Solirubrobacterales</taxon>
        <taxon>Patulibacteraceae</taxon>
        <taxon>Patulibacter</taxon>
    </lineage>
</organism>
<gene>
    <name evidence="2" type="ORF">SK069_03410</name>
</gene>
<accession>A0ABU4VGS6</accession>
<dbReference type="EMBL" id="JAXAVX010000001">
    <property type="protein sequence ID" value="MDX8150630.1"/>
    <property type="molecule type" value="Genomic_DNA"/>
</dbReference>
<feature type="signal peptide" evidence="1">
    <location>
        <begin position="1"/>
        <end position="33"/>
    </location>
</feature>
<reference evidence="2 3" key="1">
    <citation type="submission" date="2023-11" db="EMBL/GenBank/DDBJ databases">
        <authorList>
            <person name="Xu M."/>
            <person name="Jiang T."/>
        </authorList>
    </citation>
    <scope>NUCLEOTIDE SEQUENCE [LARGE SCALE GENOMIC DNA]</scope>
    <source>
        <strain evidence="2 3">SD</strain>
    </source>
</reference>
<evidence type="ECO:0000313" key="3">
    <source>
        <dbReference type="Proteomes" id="UP001277761"/>
    </source>
</evidence>